<gene>
    <name evidence="1" type="ORF">EJ06DRAFT_255790</name>
</gene>
<proteinExistence type="predicted"/>
<organism evidence="1 2">
    <name type="scientific">Trichodelitschia bisporula</name>
    <dbReference type="NCBI Taxonomy" id="703511"/>
    <lineage>
        <taxon>Eukaryota</taxon>
        <taxon>Fungi</taxon>
        <taxon>Dikarya</taxon>
        <taxon>Ascomycota</taxon>
        <taxon>Pezizomycotina</taxon>
        <taxon>Dothideomycetes</taxon>
        <taxon>Dothideomycetes incertae sedis</taxon>
        <taxon>Phaeotrichales</taxon>
        <taxon>Phaeotrichaceae</taxon>
        <taxon>Trichodelitschia</taxon>
    </lineage>
</organism>
<name>A0A6G1HJ06_9PEZI</name>
<dbReference type="EMBL" id="ML996710">
    <property type="protein sequence ID" value="KAF2395827.1"/>
    <property type="molecule type" value="Genomic_DNA"/>
</dbReference>
<evidence type="ECO:0000313" key="2">
    <source>
        <dbReference type="Proteomes" id="UP000799640"/>
    </source>
</evidence>
<dbReference type="AlphaFoldDB" id="A0A6G1HJ06"/>
<reference evidence="1" key="1">
    <citation type="journal article" date="2020" name="Stud. Mycol.">
        <title>101 Dothideomycetes genomes: a test case for predicting lifestyles and emergence of pathogens.</title>
        <authorList>
            <person name="Haridas S."/>
            <person name="Albert R."/>
            <person name="Binder M."/>
            <person name="Bloem J."/>
            <person name="Labutti K."/>
            <person name="Salamov A."/>
            <person name="Andreopoulos B."/>
            <person name="Baker S."/>
            <person name="Barry K."/>
            <person name="Bills G."/>
            <person name="Bluhm B."/>
            <person name="Cannon C."/>
            <person name="Castanera R."/>
            <person name="Culley D."/>
            <person name="Daum C."/>
            <person name="Ezra D."/>
            <person name="Gonzalez J."/>
            <person name="Henrissat B."/>
            <person name="Kuo A."/>
            <person name="Liang C."/>
            <person name="Lipzen A."/>
            <person name="Lutzoni F."/>
            <person name="Magnuson J."/>
            <person name="Mondo S."/>
            <person name="Nolan M."/>
            <person name="Ohm R."/>
            <person name="Pangilinan J."/>
            <person name="Park H.-J."/>
            <person name="Ramirez L."/>
            <person name="Alfaro M."/>
            <person name="Sun H."/>
            <person name="Tritt A."/>
            <person name="Yoshinaga Y."/>
            <person name="Zwiers L.-H."/>
            <person name="Turgeon B."/>
            <person name="Goodwin S."/>
            <person name="Spatafora J."/>
            <person name="Crous P."/>
            <person name="Grigoriev I."/>
        </authorList>
    </citation>
    <scope>NUCLEOTIDE SEQUENCE</scope>
    <source>
        <strain evidence="1">CBS 262.69</strain>
    </source>
</reference>
<accession>A0A6G1HJ06</accession>
<keyword evidence="2" id="KW-1185">Reference proteome</keyword>
<dbReference type="OrthoDB" id="3936519at2759"/>
<protein>
    <submittedName>
        <fullName evidence="1">Uncharacterized protein</fullName>
    </submittedName>
</protein>
<sequence length="433" mass="45430">MKSLLLTLPLAHAAVVTHLLQPRQFDLFGLQAGMAGPVKPAILKTKSTPLIDSGAVREKLLWGPFPLQPANGSHPAGTTLKLDPASDVISTKISGLCTDCMVLFAKADLATKTGEKADIGQGVYSHHVIITDIGHPMVMMPVTVRCPGGGMGGFNFGGMMAGSKGGDAAAKGGSGMAGMSHGGHAPVVQRRQASDSPLSGLLGALGKLGSTLSTLAPPISVFVGQGDEGSGLTFQTKGSTLKSGFYLSAKDQLNMMAEVINYKNVGQDVYITLEYEYIPNLPTRPKEYLDVGMGAINVDPCGKVALHPPADKPVKYTSLPWDVVGDGYLLDIRPHLHDGGVNMTFSVNGKVACSSQAVYGGTDGGAVINGEKWETITAYTPCGDHVAIKKGDKLTMEAWYDLTAHRLRPQSTDHAESAEGMALANFIYAKQVA</sequence>
<dbReference type="Proteomes" id="UP000799640">
    <property type="component" value="Unassembled WGS sequence"/>
</dbReference>
<evidence type="ECO:0000313" key="1">
    <source>
        <dbReference type="EMBL" id="KAF2395827.1"/>
    </source>
</evidence>